<comment type="caution">
    <text evidence="1">The sequence shown here is derived from an EMBL/GenBank/DDBJ whole genome shotgun (WGS) entry which is preliminary data.</text>
</comment>
<name>A0A4R0HB07_9ACTN</name>
<reference evidence="1 2" key="1">
    <citation type="submission" date="2019-02" db="EMBL/GenBank/DDBJ databases">
        <title>Kribbella capetownensis sp. nov. and Kribbella speibonae sp. nov., isolated from soil.</title>
        <authorList>
            <person name="Curtis S.M."/>
            <person name="Norton I."/>
            <person name="Everest G.J."/>
            <person name="Meyers P.R."/>
        </authorList>
    </citation>
    <scope>NUCLEOTIDE SEQUENCE [LARGE SCALE GENOMIC DNA]</scope>
    <source>
        <strain evidence="1 2">KCTC 29219</strain>
    </source>
</reference>
<proteinExistence type="predicted"/>
<sequence length="87" mass="9990">MYDPDRVYDDHFRYDATTGICYERSTETAPDAVELDNTWYLPHRRHLRPDALRAELERAGLRVISQDGGNVISVGAFRPGAHQETTR</sequence>
<dbReference type="EMBL" id="SJJZ01000002">
    <property type="protein sequence ID" value="TCC08215.1"/>
    <property type="molecule type" value="Genomic_DNA"/>
</dbReference>
<evidence type="ECO:0000313" key="2">
    <source>
        <dbReference type="Proteomes" id="UP000292346"/>
    </source>
</evidence>
<protein>
    <submittedName>
        <fullName evidence="1">Uncharacterized protein</fullName>
    </submittedName>
</protein>
<accession>A0A4R0HB07</accession>
<evidence type="ECO:0000313" key="1">
    <source>
        <dbReference type="EMBL" id="TCC08215.1"/>
    </source>
</evidence>
<gene>
    <name evidence="1" type="ORF">E0H45_20125</name>
</gene>
<keyword evidence="2" id="KW-1185">Reference proteome</keyword>
<dbReference type="RefSeq" id="WP_131339426.1">
    <property type="nucleotide sequence ID" value="NZ_SJJZ01000002.1"/>
</dbReference>
<dbReference type="AlphaFoldDB" id="A0A4R0HB07"/>
<dbReference type="Proteomes" id="UP000292346">
    <property type="component" value="Unassembled WGS sequence"/>
</dbReference>
<dbReference type="OrthoDB" id="3825914at2"/>
<organism evidence="1 2">
    <name type="scientific">Kribbella soli</name>
    <dbReference type="NCBI Taxonomy" id="1124743"/>
    <lineage>
        <taxon>Bacteria</taxon>
        <taxon>Bacillati</taxon>
        <taxon>Actinomycetota</taxon>
        <taxon>Actinomycetes</taxon>
        <taxon>Propionibacteriales</taxon>
        <taxon>Kribbellaceae</taxon>
        <taxon>Kribbella</taxon>
    </lineage>
</organism>